<proteinExistence type="inferred from homology"/>
<dbReference type="Pfam" id="PF01602">
    <property type="entry name" value="Adaptin_N"/>
    <property type="match status" value="1"/>
</dbReference>
<reference evidence="8" key="1">
    <citation type="submission" date="2011-05" db="EMBL/GenBank/DDBJ databases">
        <title>Insights into the evolution of the great apes provided by the gorilla genome.</title>
        <authorList>
            <person name="Scally A."/>
        </authorList>
    </citation>
    <scope>NUCLEOTIDE SEQUENCE [LARGE SCALE GENOMIC DNA]</scope>
</reference>
<accession>A0A2I2YX94</accession>
<feature type="domain" description="Beta-adaptin appendage C-terminal subdomain" evidence="6">
    <location>
        <begin position="155"/>
        <end position="265"/>
    </location>
</feature>
<evidence type="ECO:0000256" key="4">
    <source>
        <dbReference type="ARBA" id="ARBA00022927"/>
    </source>
</evidence>
<name>A0A2I2YX94_GORGO</name>
<evidence type="ECO:0000256" key="2">
    <source>
        <dbReference type="ARBA" id="ARBA00006613"/>
    </source>
</evidence>
<dbReference type="Gene3D" id="1.25.10.10">
    <property type="entry name" value="Leucine-rich Repeat Variant"/>
    <property type="match status" value="1"/>
</dbReference>
<comment type="similarity">
    <text evidence="2">Belongs to the adaptor complexes large subunit family.</text>
</comment>
<dbReference type="Bgee" id="ENSGGOG00000039790">
    <property type="expression patterns" value="Expressed in testis"/>
</dbReference>
<dbReference type="Gene3D" id="3.30.310.10">
    <property type="entry name" value="TATA-Binding Protein"/>
    <property type="match status" value="1"/>
</dbReference>
<dbReference type="GO" id="GO:0016192">
    <property type="term" value="P:vesicle-mediated transport"/>
    <property type="evidence" value="ECO:0007669"/>
    <property type="project" value="InterPro"/>
</dbReference>
<dbReference type="Proteomes" id="UP000001519">
    <property type="component" value="Chromosome X"/>
</dbReference>
<dbReference type="InterPro" id="IPR015151">
    <property type="entry name" value="B-adaptin_app_sub_C"/>
</dbReference>
<keyword evidence="5" id="KW-0472">Membrane</keyword>
<dbReference type="GO" id="GO:0006886">
    <property type="term" value="P:intracellular protein transport"/>
    <property type="evidence" value="ECO:0007669"/>
    <property type="project" value="InterPro"/>
</dbReference>
<organism evidence="7 8">
    <name type="scientific">Gorilla gorilla gorilla</name>
    <name type="common">Western lowland gorilla</name>
    <dbReference type="NCBI Taxonomy" id="9595"/>
    <lineage>
        <taxon>Eukaryota</taxon>
        <taxon>Metazoa</taxon>
        <taxon>Chordata</taxon>
        <taxon>Craniata</taxon>
        <taxon>Vertebrata</taxon>
        <taxon>Euteleostomi</taxon>
        <taxon>Mammalia</taxon>
        <taxon>Eutheria</taxon>
        <taxon>Euarchontoglires</taxon>
        <taxon>Primates</taxon>
        <taxon>Haplorrhini</taxon>
        <taxon>Catarrhini</taxon>
        <taxon>Hominidae</taxon>
        <taxon>Gorilla</taxon>
    </lineage>
</organism>
<evidence type="ECO:0000313" key="8">
    <source>
        <dbReference type="Proteomes" id="UP000001519"/>
    </source>
</evidence>
<evidence type="ECO:0000313" key="7">
    <source>
        <dbReference type="Ensembl" id="ENSGGOP00000039372.1"/>
    </source>
</evidence>
<dbReference type="Ensembl" id="ENSGGOT00000050197.1">
    <property type="protein sequence ID" value="ENSGGOP00000039372.1"/>
    <property type="gene ID" value="ENSGGOG00000039790.1"/>
</dbReference>
<dbReference type="GO" id="GO:0030131">
    <property type="term" value="C:clathrin adaptor complex"/>
    <property type="evidence" value="ECO:0007669"/>
    <property type="project" value="InterPro"/>
</dbReference>
<dbReference type="SUPFAM" id="SSF48371">
    <property type="entry name" value="ARM repeat"/>
    <property type="match status" value="1"/>
</dbReference>
<dbReference type="InterPro" id="IPR012295">
    <property type="entry name" value="TBP_dom_sf"/>
</dbReference>
<dbReference type="GO" id="GO:0012505">
    <property type="term" value="C:endomembrane system"/>
    <property type="evidence" value="ECO:0007669"/>
    <property type="project" value="UniProtKB-SubCell"/>
</dbReference>
<evidence type="ECO:0000259" key="6">
    <source>
        <dbReference type="SMART" id="SM01020"/>
    </source>
</evidence>
<dbReference type="SMART" id="SM01020">
    <property type="entry name" value="B2-adapt-app_C"/>
    <property type="match status" value="1"/>
</dbReference>
<dbReference type="InterPro" id="IPR002553">
    <property type="entry name" value="Clathrin/coatomer_adapt-like_N"/>
</dbReference>
<comment type="subcellular location">
    <subcellularLocation>
        <location evidence="1">Endomembrane system</location>
        <topology evidence="1">Peripheral membrane protein</topology>
    </subcellularLocation>
</comment>
<evidence type="ECO:0000256" key="1">
    <source>
        <dbReference type="ARBA" id="ARBA00004184"/>
    </source>
</evidence>
<dbReference type="AlphaFoldDB" id="A0A2I2YX94"/>
<dbReference type="SUPFAM" id="SSF55711">
    <property type="entry name" value="Subdomain of clathrin and coatomer appendage domain"/>
    <property type="match status" value="1"/>
</dbReference>
<reference evidence="7" key="4">
    <citation type="submission" date="2025-09" db="UniProtKB">
        <authorList>
            <consortium name="Ensembl"/>
        </authorList>
    </citation>
    <scope>IDENTIFICATION</scope>
</reference>
<dbReference type="InterPro" id="IPR009028">
    <property type="entry name" value="Coatomer/calthrin_app_sub_C"/>
</dbReference>
<dbReference type="Pfam" id="PF09066">
    <property type="entry name" value="B2-adapt-app_C"/>
    <property type="match status" value="1"/>
</dbReference>
<keyword evidence="4" id="KW-0653">Protein transport</keyword>
<keyword evidence="3" id="KW-0813">Transport</keyword>
<reference evidence="7" key="3">
    <citation type="submission" date="2025-08" db="UniProtKB">
        <authorList>
            <consortium name="Ensembl"/>
        </authorList>
    </citation>
    <scope>IDENTIFICATION</scope>
</reference>
<dbReference type="InterPro" id="IPR016024">
    <property type="entry name" value="ARM-type_fold"/>
</dbReference>
<dbReference type="PANTHER" id="PTHR11134">
    <property type="entry name" value="ADAPTOR COMPLEX SUBUNIT BETA FAMILY MEMBER"/>
    <property type="match status" value="1"/>
</dbReference>
<reference evidence="7 8" key="2">
    <citation type="journal article" date="2012" name="Nature">
        <title>Insights into hominid evolution from the gorilla genome sequence.</title>
        <authorList>
            <person name="Scally A."/>
            <person name="Dutheil J.Y."/>
            <person name="Hillier L.W."/>
            <person name="Jordan G.E."/>
            <person name="Goodhead I."/>
            <person name="Herrero J."/>
            <person name="Hobolth A."/>
            <person name="Lappalainen T."/>
            <person name="Mailund T."/>
            <person name="Marques-Bonet T."/>
            <person name="McCarthy S."/>
            <person name="Montgomery S.H."/>
            <person name="Schwalie P.C."/>
            <person name="Tang Y.A."/>
            <person name="Ward M.C."/>
            <person name="Xue Y."/>
            <person name="Yngvadottir B."/>
            <person name="Alkan C."/>
            <person name="Andersen L.N."/>
            <person name="Ayub Q."/>
            <person name="Ball E.V."/>
            <person name="Beal K."/>
            <person name="Bradley B.J."/>
            <person name="Chen Y."/>
            <person name="Clee C.M."/>
            <person name="Fitzgerald S."/>
            <person name="Graves T.A."/>
            <person name="Gu Y."/>
            <person name="Heath P."/>
            <person name="Heger A."/>
            <person name="Karakoc E."/>
            <person name="Kolb-Kokocinski A."/>
            <person name="Laird G.K."/>
            <person name="Lunter G."/>
            <person name="Meader S."/>
            <person name="Mort M."/>
            <person name="Mullikin J.C."/>
            <person name="Munch K."/>
            <person name="O'Connor T.D."/>
            <person name="Phillips A.D."/>
            <person name="Prado-Martinez J."/>
            <person name="Rogers A.S."/>
            <person name="Sajjadian S."/>
            <person name="Schmidt D."/>
            <person name="Shaw K."/>
            <person name="Simpson J.T."/>
            <person name="Stenson P.D."/>
            <person name="Turner D.J."/>
            <person name="Vigilant L."/>
            <person name="Vilella A.J."/>
            <person name="Whitener W."/>
            <person name="Zhu B."/>
            <person name="Cooper D.N."/>
            <person name="de Jong P."/>
            <person name="Dermitzakis E.T."/>
            <person name="Eichler E.E."/>
            <person name="Flicek P."/>
            <person name="Goldman N."/>
            <person name="Mundy N.I."/>
            <person name="Ning Z."/>
            <person name="Odom D.T."/>
            <person name="Ponting C.P."/>
            <person name="Quail M.A."/>
            <person name="Ryder O.A."/>
            <person name="Searle S.M."/>
            <person name="Warren W.C."/>
            <person name="Wilson R.K."/>
            <person name="Schierup M.H."/>
            <person name="Rogers J."/>
            <person name="Tyler-Smith C."/>
            <person name="Durbin R."/>
        </authorList>
    </citation>
    <scope>NUCLEOTIDE SEQUENCE [LARGE SCALE GENOMIC DNA]</scope>
</reference>
<dbReference type="GeneTree" id="ENSGT00940000155206"/>
<dbReference type="InterPro" id="IPR026739">
    <property type="entry name" value="AP_beta"/>
</dbReference>
<keyword evidence="8" id="KW-1185">Reference proteome</keyword>
<dbReference type="FunFam" id="3.30.310.10:FF:000003">
    <property type="entry name" value="AP complex subunit beta"/>
    <property type="match status" value="1"/>
</dbReference>
<dbReference type="FunFam" id="1.25.10.10:FF:000789">
    <property type="entry name" value="AP complex subunit beta"/>
    <property type="match status" value="1"/>
</dbReference>
<evidence type="ECO:0000256" key="3">
    <source>
        <dbReference type="ARBA" id="ARBA00022448"/>
    </source>
</evidence>
<sequence>MTDSKYFTTNKKAEIFELKAELNNEKKEKRKEAVKKVIAVITVGKDVSSVFPDIVNCMQTDNLKLKKLVYLYLMNYAKSHFVKDCEDPNLLIQALAVRTMGCIWVDKITEYLSEPLLKCLEDEHPYVRKTAAVCGCEKQYRCLLLQLPQPTQCAFVEGGKMEHQVFLATWKNIPNENELQFQIKECHLNADTVSSELQNNNVYTIAKRNVEGRDILYQSLKLTNGIWILAELRVQPGNPNYTLSRKCRAPEVSQYIYQVHNSILKN</sequence>
<protein>
    <recommendedName>
        <fullName evidence="6">Beta-adaptin appendage C-terminal subdomain domain-containing protein</fullName>
    </recommendedName>
</protein>
<dbReference type="EMBL" id="CABD030126670">
    <property type="status" value="NOT_ANNOTATED_CDS"/>
    <property type="molecule type" value="Genomic_DNA"/>
</dbReference>
<dbReference type="InterPro" id="IPR011989">
    <property type="entry name" value="ARM-like"/>
</dbReference>
<evidence type="ECO:0000256" key="5">
    <source>
        <dbReference type="ARBA" id="ARBA00023136"/>
    </source>
</evidence>